<organism evidence="2 3">
    <name type="scientific">Candidatus Nomurabacteria bacterium RIFCSPLOWO2_01_FULL_36_16</name>
    <dbReference type="NCBI Taxonomy" id="1801767"/>
    <lineage>
        <taxon>Bacteria</taxon>
        <taxon>Candidatus Nomuraibacteriota</taxon>
    </lineage>
</organism>
<name>A0A1F6WYU8_9BACT</name>
<dbReference type="EMBL" id="MFUR01000005">
    <property type="protein sequence ID" value="OGI87069.1"/>
    <property type="molecule type" value="Genomic_DNA"/>
</dbReference>
<accession>A0A1F6WYU8</accession>
<evidence type="ECO:0008006" key="4">
    <source>
        <dbReference type="Google" id="ProtNLM"/>
    </source>
</evidence>
<gene>
    <name evidence="2" type="ORF">A3A91_00125</name>
</gene>
<dbReference type="Proteomes" id="UP000177001">
    <property type="component" value="Unassembled WGS sequence"/>
</dbReference>
<reference evidence="2 3" key="1">
    <citation type="journal article" date="2016" name="Nat. Commun.">
        <title>Thousands of microbial genomes shed light on interconnected biogeochemical processes in an aquifer system.</title>
        <authorList>
            <person name="Anantharaman K."/>
            <person name="Brown C.T."/>
            <person name="Hug L.A."/>
            <person name="Sharon I."/>
            <person name="Castelle C.J."/>
            <person name="Probst A.J."/>
            <person name="Thomas B.C."/>
            <person name="Singh A."/>
            <person name="Wilkins M.J."/>
            <person name="Karaoz U."/>
            <person name="Brodie E.L."/>
            <person name="Williams K.H."/>
            <person name="Hubbard S.S."/>
            <person name="Banfield J.F."/>
        </authorList>
    </citation>
    <scope>NUCLEOTIDE SEQUENCE [LARGE SCALE GENOMIC DNA]</scope>
</reference>
<keyword evidence="1" id="KW-0812">Transmembrane</keyword>
<evidence type="ECO:0000313" key="3">
    <source>
        <dbReference type="Proteomes" id="UP000177001"/>
    </source>
</evidence>
<dbReference type="AlphaFoldDB" id="A0A1F6WYU8"/>
<protein>
    <recommendedName>
        <fullName evidence="4">DUF5666 domain-containing protein</fullName>
    </recommendedName>
</protein>
<comment type="caution">
    <text evidence="2">The sequence shown here is derived from an EMBL/GenBank/DDBJ whole genome shotgun (WGS) entry which is preliminary data.</text>
</comment>
<keyword evidence="1" id="KW-0472">Membrane</keyword>
<sequence>MKKIYENIKKVFEGKISFRILCGLGIIIVALLIFSAGIRIGFQKASFGRAWGEHYNENFGMGKRKTNERMGDMRRIGVMDYFPNAHGATGKIIKIELPNVIVQDKDNIEKILIINTDTKIQKGREVMLTADLKMDDFVVVIGTPNDKGVIEAKFIRVIPYPEFLK</sequence>
<proteinExistence type="predicted"/>
<evidence type="ECO:0000313" key="2">
    <source>
        <dbReference type="EMBL" id="OGI87069.1"/>
    </source>
</evidence>
<feature type="transmembrane region" description="Helical" evidence="1">
    <location>
        <begin position="20"/>
        <end position="42"/>
    </location>
</feature>
<evidence type="ECO:0000256" key="1">
    <source>
        <dbReference type="SAM" id="Phobius"/>
    </source>
</evidence>
<keyword evidence="1" id="KW-1133">Transmembrane helix</keyword>